<proteinExistence type="predicted"/>
<dbReference type="PANTHER" id="PTHR34978:SF3">
    <property type="entry name" value="SLR0241 PROTEIN"/>
    <property type="match status" value="1"/>
</dbReference>
<feature type="transmembrane region" description="Helical" evidence="2">
    <location>
        <begin position="125"/>
        <end position="144"/>
    </location>
</feature>
<keyword evidence="4" id="KW-0675">Receptor</keyword>
<dbReference type="Pfam" id="PF05569">
    <property type="entry name" value="Peptidase_M56"/>
    <property type="match status" value="1"/>
</dbReference>
<feature type="transmembrane region" description="Helical" evidence="2">
    <location>
        <begin position="260"/>
        <end position="278"/>
    </location>
</feature>
<evidence type="ECO:0000256" key="1">
    <source>
        <dbReference type="SAM" id="MobiDB-lite"/>
    </source>
</evidence>
<keyword evidence="2" id="KW-1133">Transmembrane helix</keyword>
<dbReference type="InterPro" id="IPR052173">
    <property type="entry name" value="Beta-lactam_resp_regulator"/>
</dbReference>
<keyword evidence="5" id="KW-1185">Reference proteome</keyword>
<feature type="transmembrane region" description="Helical" evidence="2">
    <location>
        <begin position="6"/>
        <end position="22"/>
    </location>
</feature>
<feature type="transmembrane region" description="Helical" evidence="2">
    <location>
        <begin position="174"/>
        <end position="193"/>
    </location>
</feature>
<organism evidence="4 5">
    <name type="scientific">Xanthomarina gelatinilytica</name>
    <dbReference type="NCBI Taxonomy" id="1137281"/>
    <lineage>
        <taxon>Bacteria</taxon>
        <taxon>Pseudomonadati</taxon>
        <taxon>Bacteroidota</taxon>
        <taxon>Flavobacteriia</taxon>
        <taxon>Flavobacteriales</taxon>
        <taxon>Flavobacteriaceae</taxon>
        <taxon>Xanthomarina</taxon>
    </lineage>
</organism>
<comment type="caution">
    <text evidence="4">The sequence shown here is derived from an EMBL/GenBank/DDBJ whole genome shotgun (WGS) entry which is preliminary data.</text>
</comment>
<keyword evidence="2" id="KW-0812">Transmembrane</keyword>
<protein>
    <submittedName>
        <fullName evidence="4">TonB-dependent receptor</fullName>
    </submittedName>
</protein>
<dbReference type="Proteomes" id="UP000012024">
    <property type="component" value="Unassembled WGS sequence"/>
</dbReference>
<feature type="compositionally biased region" description="Polar residues" evidence="1">
    <location>
        <begin position="640"/>
        <end position="649"/>
    </location>
</feature>
<evidence type="ECO:0000259" key="3">
    <source>
        <dbReference type="Pfam" id="PF05569"/>
    </source>
</evidence>
<feature type="region of interest" description="Disordered" evidence="1">
    <location>
        <begin position="460"/>
        <end position="504"/>
    </location>
</feature>
<dbReference type="AlphaFoldDB" id="M7MG93"/>
<dbReference type="PANTHER" id="PTHR34978">
    <property type="entry name" value="POSSIBLE SENSOR-TRANSDUCER PROTEIN BLAR"/>
    <property type="match status" value="1"/>
</dbReference>
<feature type="region of interest" description="Disordered" evidence="1">
    <location>
        <begin position="527"/>
        <end position="568"/>
    </location>
</feature>
<dbReference type="eggNOG" id="COG4219">
    <property type="taxonomic scope" value="Bacteria"/>
</dbReference>
<name>M7MG93_9FLAO</name>
<feature type="domain" description="Peptidase M56" evidence="3">
    <location>
        <begin position="134"/>
        <end position="249"/>
    </location>
</feature>
<dbReference type="CDD" id="cd07341">
    <property type="entry name" value="M56_BlaR1_MecR1_like"/>
    <property type="match status" value="1"/>
</dbReference>
<feature type="transmembrane region" description="Helical" evidence="2">
    <location>
        <begin position="85"/>
        <end position="104"/>
    </location>
</feature>
<evidence type="ECO:0000313" key="5">
    <source>
        <dbReference type="Proteomes" id="UP000012024"/>
    </source>
</evidence>
<feature type="compositionally biased region" description="Pro residues" evidence="1">
    <location>
        <begin position="534"/>
        <end position="543"/>
    </location>
</feature>
<sequence>MVDYLIKSSACLAVFMLFYKLFLEKESMHVFKRFYLLISLLISIGIPFITFTQFIEVPVKPNDFIISNSTNPTTIQEESINNFPLILWSIYVLGVVVFGLKFIFNLSKILKKIKQNTKLKTQKSIHVLLEELIVPHTFLSYIFLNKTHFETQKIPAEVLIHEEAHVIQKHSLDILFIELFQIIFWFNPLIYILKKSIKLNHEFLADQEVIKKGVTLSKYQQMLLAFSSNALEPQLATAINYSSIKKRFTVMKTSSSKTGIWLRSIVLLPLLALLIYSFSTKKVIEKETAILSEISHDAQQKASPEELAEYNKLAKQYNLQPEATRIVPLNDLKKLESIFNKMTIQQKENAQPFPNCPQKLIPTINGILCEGGCTVNISREATKKLILGTNTGEAITDFMIKFIGKPTVSVSGNKLNKKAIALLNENESDKMIQIFNIKTTNSHIKMPILIQLADKNDENYSHSPIVKKGEKSDIPPPPTPPKAPEIQMNQDMPPPPPPIPADATPEEKVKYQKTIDEYNKWYNTKVKKGEKSDIPPPPTPPKAPEIQMNQDMPPPPPPIPADATPEEKVKYQKTIDEYNKWYNTKVKKGEVSNIPPPPPPKSPLDFVIDMAKKDATFYYEGEKISSDKAISILKENKSMNISSKNSTGKNPKVYLSKEPITID</sequence>
<evidence type="ECO:0000313" key="4">
    <source>
        <dbReference type="EMBL" id="EMQ95247.1"/>
    </source>
</evidence>
<reference evidence="4 5" key="1">
    <citation type="submission" date="2012-12" db="EMBL/GenBank/DDBJ databases">
        <title>Genome assembly of Formosa sp. AK20.</title>
        <authorList>
            <person name="Kumar R."/>
            <person name="Khatri I."/>
            <person name="Vaidya B."/>
            <person name="Subramanian S."/>
            <person name="Pinnaka A."/>
        </authorList>
    </citation>
    <scope>NUCLEOTIDE SEQUENCE [LARGE SCALE GENOMIC DNA]</scope>
    <source>
        <strain evidence="4 5">AK20</strain>
    </source>
</reference>
<evidence type="ECO:0000256" key="2">
    <source>
        <dbReference type="SAM" id="Phobius"/>
    </source>
</evidence>
<dbReference type="EMBL" id="ANLA01000009">
    <property type="protein sequence ID" value="EMQ95247.1"/>
    <property type="molecule type" value="Genomic_DNA"/>
</dbReference>
<dbReference type="PATRIC" id="fig|1137281.3.peg.1359"/>
<feature type="region of interest" description="Disordered" evidence="1">
    <location>
        <begin position="640"/>
        <end position="663"/>
    </location>
</feature>
<keyword evidence="2" id="KW-0472">Membrane</keyword>
<feature type="compositionally biased region" description="Pro residues" evidence="1">
    <location>
        <begin position="474"/>
        <end position="483"/>
    </location>
</feature>
<dbReference type="InterPro" id="IPR008756">
    <property type="entry name" value="Peptidase_M56"/>
</dbReference>
<gene>
    <name evidence="4" type="ORF">D778_02769</name>
</gene>
<accession>M7MG93</accession>
<feature type="transmembrane region" description="Helical" evidence="2">
    <location>
        <begin position="34"/>
        <end position="55"/>
    </location>
</feature>